<dbReference type="InterPro" id="IPR000719">
    <property type="entry name" value="Prot_kinase_dom"/>
</dbReference>
<feature type="domain" description="Protein kinase" evidence="1">
    <location>
        <begin position="1"/>
        <end position="182"/>
    </location>
</feature>
<reference evidence="2 3" key="2">
    <citation type="submission" date="2017-10" db="EMBL/GenBank/DDBJ databases">
        <title>Genome analyses suggest a sexual origin of heterokaryosis in a supposedly ancient asexual fungus.</title>
        <authorList>
            <person name="Corradi N."/>
            <person name="Sedzielewska K."/>
            <person name="Noel J."/>
            <person name="Charron P."/>
            <person name="Farinelli L."/>
            <person name="Marton T."/>
            <person name="Kruger M."/>
            <person name="Pelin A."/>
            <person name="Brachmann A."/>
            <person name="Corradi N."/>
        </authorList>
    </citation>
    <scope>NUCLEOTIDE SEQUENCE [LARGE SCALE GENOMIC DNA]</scope>
    <source>
        <strain evidence="2 3">A1</strain>
    </source>
</reference>
<gene>
    <name evidence="2" type="ORF">RhiirA1_506860</name>
</gene>
<name>A0A2N0RYZ9_9GLOM</name>
<dbReference type="InterPro" id="IPR001245">
    <property type="entry name" value="Ser-Thr/Tyr_kinase_cat_dom"/>
</dbReference>
<dbReference type="Pfam" id="PF07714">
    <property type="entry name" value="PK_Tyr_Ser-Thr"/>
    <property type="match status" value="1"/>
</dbReference>
<dbReference type="VEuPathDB" id="FungiDB:FUN_009872"/>
<dbReference type="AlphaFoldDB" id="A0A2N0RYZ9"/>
<sequence>LDKEYLLVKEYAEGGTLRNYLEAKFLSLNWEDKYGLAFQLSSAINCLHENGMVHLDLHSNNILVHQNSIKLADFGLSRRIRDAGQISLNKFDTMPYIGPEVFGIIRENSRYLNTSEEDKQIEKLKKSDIYSIGVLFWELSSGKKPFADITYDLSLAERIAQGSREKIVEGTPEGYSVLYSSK</sequence>
<dbReference type="PROSITE" id="PS50011">
    <property type="entry name" value="PROTEIN_KINASE_DOM"/>
    <property type="match status" value="1"/>
</dbReference>
<dbReference type="VEuPathDB" id="FungiDB:RhiirA1_506860"/>
<dbReference type="InterPro" id="IPR011009">
    <property type="entry name" value="Kinase-like_dom_sf"/>
</dbReference>
<proteinExistence type="predicted"/>
<evidence type="ECO:0000313" key="2">
    <source>
        <dbReference type="EMBL" id="PKC68541.1"/>
    </source>
</evidence>
<reference evidence="2 3" key="1">
    <citation type="submission" date="2017-10" db="EMBL/GenBank/DDBJ databases">
        <title>Extensive intraspecific genome diversity in a model arbuscular mycorrhizal fungus.</title>
        <authorList>
            <person name="Chen E.C.H."/>
            <person name="Morin E."/>
            <person name="Baudet D."/>
            <person name="Noel J."/>
            <person name="Ndikumana S."/>
            <person name="Charron P."/>
            <person name="St-Onge C."/>
            <person name="Giorgi J."/>
            <person name="Grigoriev I.V."/>
            <person name="Roux C."/>
            <person name="Martin F.M."/>
            <person name="Corradi N."/>
        </authorList>
    </citation>
    <scope>NUCLEOTIDE SEQUENCE [LARGE SCALE GENOMIC DNA]</scope>
    <source>
        <strain evidence="2 3">A1</strain>
    </source>
</reference>
<evidence type="ECO:0000313" key="3">
    <source>
        <dbReference type="Proteomes" id="UP000232688"/>
    </source>
</evidence>
<dbReference type="GO" id="GO:0004674">
    <property type="term" value="F:protein serine/threonine kinase activity"/>
    <property type="evidence" value="ECO:0007669"/>
    <property type="project" value="TreeGrafter"/>
</dbReference>
<organism evidence="2 3">
    <name type="scientific">Rhizophagus irregularis</name>
    <dbReference type="NCBI Taxonomy" id="588596"/>
    <lineage>
        <taxon>Eukaryota</taxon>
        <taxon>Fungi</taxon>
        <taxon>Fungi incertae sedis</taxon>
        <taxon>Mucoromycota</taxon>
        <taxon>Glomeromycotina</taxon>
        <taxon>Glomeromycetes</taxon>
        <taxon>Glomerales</taxon>
        <taxon>Glomeraceae</taxon>
        <taxon>Rhizophagus</taxon>
    </lineage>
</organism>
<keyword evidence="2" id="KW-0808">Transferase</keyword>
<comment type="caution">
    <text evidence="2">The sequence shown here is derived from an EMBL/GenBank/DDBJ whole genome shotgun (WGS) entry which is preliminary data.</text>
</comment>
<accession>A0A2N0RYZ9</accession>
<dbReference type="InterPro" id="IPR051681">
    <property type="entry name" value="Ser/Thr_Kinases-Pseudokinases"/>
</dbReference>
<dbReference type="SUPFAM" id="SSF56112">
    <property type="entry name" value="Protein kinase-like (PK-like)"/>
    <property type="match status" value="1"/>
</dbReference>
<dbReference type="Proteomes" id="UP000232688">
    <property type="component" value="Unassembled WGS sequence"/>
</dbReference>
<dbReference type="GO" id="GO:0005524">
    <property type="term" value="F:ATP binding"/>
    <property type="evidence" value="ECO:0007669"/>
    <property type="project" value="InterPro"/>
</dbReference>
<keyword evidence="2" id="KW-0418">Kinase</keyword>
<protein>
    <submittedName>
        <fullName evidence="2">Kinase-like protein</fullName>
    </submittedName>
</protein>
<dbReference type="EMBL" id="LLXH01000326">
    <property type="protein sequence ID" value="PKC68541.1"/>
    <property type="molecule type" value="Genomic_DNA"/>
</dbReference>
<dbReference type="PANTHER" id="PTHR44329">
    <property type="entry name" value="SERINE/THREONINE-PROTEIN KINASE TNNI3K-RELATED"/>
    <property type="match status" value="1"/>
</dbReference>
<feature type="non-terminal residue" evidence="2">
    <location>
        <position position="1"/>
    </location>
</feature>
<dbReference type="Gene3D" id="1.10.510.10">
    <property type="entry name" value="Transferase(Phosphotransferase) domain 1"/>
    <property type="match status" value="1"/>
</dbReference>
<evidence type="ECO:0000259" key="1">
    <source>
        <dbReference type="PROSITE" id="PS50011"/>
    </source>
</evidence>